<evidence type="ECO:0000313" key="1">
    <source>
        <dbReference type="EMBL" id="KAE9067791.1"/>
    </source>
</evidence>
<comment type="caution">
    <text evidence="1">The sequence shown here is derived from an EMBL/GenBank/DDBJ whole genome shotgun (WGS) entry which is preliminary data.</text>
</comment>
<sequence>MDRMDLRDRALTKLGVQADAVFRWIRRLPRQETLTPSSASDLAAGSMTYSTNEPFANSFASFTGSFDPPK</sequence>
<protein>
    <submittedName>
        <fullName evidence="1">Uncharacterized protein</fullName>
    </submittedName>
</protein>
<accession>A0A6G0JV65</accession>
<gene>
    <name evidence="1" type="ORF">PF010_g27328</name>
</gene>
<organism evidence="1 2">
    <name type="scientific">Phytophthora fragariae</name>
    <dbReference type="NCBI Taxonomy" id="53985"/>
    <lineage>
        <taxon>Eukaryota</taxon>
        <taxon>Sar</taxon>
        <taxon>Stramenopiles</taxon>
        <taxon>Oomycota</taxon>
        <taxon>Peronosporomycetes</taxon>
        <taxon>Peronosporales</taxon>
        <taxon>Peronosporaceae</taxon>
        <taxon>Phytophthora</taxon>
    </lineage>
</organism>
<dbReference type="AlphaFoldDB" id="A0A6G0JV65"/>
<dbReference type="Proteomes" id="UP000488956">
    <property type="component" value="Unassembled WGS sequence"/>
</dbReference>
<dbReference type="EMBL" id="QXFX01003644">
    <property type="protein sequence ID" value="KAE9067791.1"/>
    <property type="molecule type" value="Genomic_DNA"/>
</dbReference>
<name>A0A6G0JV65_9STRA</name>
<reference evidence="1 2" key="1">
    <citation type="submission" date="2018-09" db="EMBL/GenBank/DDBJ databases">
        <title>Genomic investigation of the strawberry pathogen Phytophthora fragariae indicates pathogenicity is determined by transcriptional variation in three key races.</title>
        <authorList>
            <person name="Adams T.M."/>
            <person name="Armitage A.D."/>
            <person name="Sobczyk M.K."/>
            <person name="Bates H.J."/>
            <person name="Dunwell J.M."/>
            <person name="Nellist C.F."/>
            <person name="Harrison R.J."/>
        </authorList>
    </citation>
    <scope>NUCLEOTIDE SEQUENCE [LARGE SCALE GENOMIC DNA]</scope>
    <source>
        <strain evidence="1 2">ONT-3</strain>
    </source>
</reference>
<evidence type="ECO:0000313" key="2">
    <source>
        <dbReference type="Proteomes" id="UP000488956"/>
    </source>
</evidence>
<proteinExistence type="predicted"/>